<dbReference type="EMBL" id="PVEP01000003">
    <property type="protein sequence ID" value="PQV57102.1"/>
    <property type="molecule type" value="Genomic_DNA"/>
</dbReference>
<dbReference type="AlphaFoldDB" id="A0A2S8S8I0"/>
<feature type="domain" description="Magnesium transporter MgtE intracellular" evidence="2">
    <location>
        <begin position="118"/>
        <end position="178"/>
    </location>
</feature>
<name>A0A2S8S8I0_9RHOB</name>
<keyword evidence="4" id="KW-1185">Reference proteome</keyword>
<dbReference type="Gene3D" id="1.10.220.30">
    <property type="match status" value="1"/>
</dbReference>
<keyword evidence="1" id="KW-0175">Coiled coil</keyword>
<organism evidence="3 4">
    <name type="scientific">Albidovulum denitrificans</name>
    <dbReference type="NCBI Taxonomy" id="404881"/>
    <lineage>
        <taxon>Bacteria</taxon>
        <taxon>Pseudomonadati</taxon>
        <taxon>Pseudomonadota</taxon>
        <taxon>Alphaproteobacteria</taxon>
        <taxon>Rhodobacterales</taxon>
        <taxon>Paracoccaceae</taxon>
        <taxon>Albidovulum</taxon>
    </lineage>
</organism>
<dbReference type="Pfam" id="PF03448">
    <property type="entry name" value="MgtE_N"/>
    <property type="match status" value="1"/>
</dbReference>
<dbReference type="Proteomes" id="UP000238338">
    <property type="component" value="Unassembled WGS sequence"/>
</dbReference>
<accession>A0A2S8S8I0</accession>
<keyword evidence="3" id="KW-0282">Flagellum</keyword>
<gene>
    <name evidence="3" type="ORF">LX70_01961</name>
</gene>
<sequence>MRRKTSPPRRQRRVALPVLFVFLIGSGVLRIGLTASHALDAATAAPAAAAEPGPSCTADEEGLRTMLEELTSRDAALKEREARIVIREKAVALAVSEAEKRIATLEEAEAKLSATLAQADQAAEKDVDRLVAVYEKMKPKVAATLFSEMEPDFAAGFLARMRPDAAAAIMAGLDPKTAYAISVMFAGRNAAAPKS</sequence>
<evidence type="ECO:0000313" key="3">
    <source>
        <dbReference type="EMBL" id="PQV57102.1"/>
    </source>
</evidence>
<reference evidence="3 4" key="1">
    <citation type="submission" date="2018-02" db="EMBL/GenBank/DDBJ databases">
        <title>Genomic Encyclopedia of Archaeal and Bacterial Type Strains, Phase II (KMG-II): from individual species to whole genera.</title>
        <authorList>
            <person name="Goeker M."/>
        </authorList>
    </citation>
    <scope>NUCLEOTIDE SEQUENCE [LARGE SCALE GENOMIC DNA]</scope>
    <source>
        <strain evidence="3 4">DSM 18921</strain>
    </source>
</reference>
<protein>
    <submittedName>
        <fullName evidence="3">Flagellar motility protein MotE (MotC chaperone)</fullName>
    </submittedName>
</protein>
<keyword evidence="3" id="KW-0966">Cell projection</keyword>
<dbReference type="InterPro" id="IPR006668">
    <property type="entry name" value="Mg_transptr_MgtE_intracell_dom"/>
</dbReference>
<dbReference type="SUPFAM" id="SSF158791">
    <property type="entry name" value="MgtE N-terminal domain-like"/>
    <property type="match status" value="1"/>
</dbReference>
<proteinExistence type="predicted"/>
<feature type="coiled-coil region" evidence="1">
    <location>
        <begin position="95"/>
        <end position="125"/>
    </location>
</feature>
<evidence type="ECO:0000256" key="1">
    <source>
        <dbReference type="SAM" id="Coils"/>
    </source>
</evidence>
<dbReference type="OrthoDB" id="9791432at2"/>
<evidence type="ECO:0000313" key="4">
    <source>
        <dbReference type="Proteomes" id="UP000238338"/>
    </source>
</evidence>
<comment type="caution">
    <text evidence="3">The sequence shown here is derived from an EMBL/GenBank/DDBJ whole genome shotgun (WGS) entry which is preliminary data.</text>
</comment>
<dbReference type="RefSeq" id="WP_105514526.1">
    <property type="nucleotide sequence ID" value="NZ_PVEP01000003.1"/>
</dbReference>
<keyword evidence="3" id="KW-0969">Cilium</keyword>
<evidence type="ECO:0000259" key="2">
    <source>
        <dbReference type="Pfam" id="PF03448"/>
    </source>
</evidence>